<comment type="caution">
    <text evidence="5">The sequence shown here is derived from an EMBL/GenBank/DDBJ whole genome shotgun (WGS) entry which is preliminary data.</text>
</comment>
<dbReference type="PROSITE" id="PS50110">
    <property type="entry name" value="RESPONSE_REGULATORY"/>
    <property type="match status" value="1"/>
</dbReference>
<dbReference type="PANTHER" id="PTHR44591:SF21">
    <property type="entry name" value="TWO-COMPONENT RESPONSE REGULATOR"/>
    <property type="match status" value="1"/>
</dbReference>
<evidence type="ECO:0000313" key="6">
    <source>
        <dbReference type="EMBL" id="MBB4448235.1"/>
    </source>
</evidence>
<dbReference type="Proteomes" id="UP000524535">
    <property type="component" value="Unassembled WGS sequence"/>
</dbReference>
<dbReference type="SMART" id="SM00448">
    <property type="entry name" value="REC"/>
    <property type="match status" value="1"/>
</dbReference>
<sequence>MDSFRQKTILVVEDEALIRFAIADALEDAGYAVLEAGTVLEAVGKLGQHEHIDLVLTDIDMPGGLNGIDLAKMVAECAPKISIIVSSARSHRDLDGLPDVAHKLAKPCTAALLLSTVGSVLKAKERAAGEAQRQSA</sequence>
<organism evidence="5 8">
    <name type="scientific">Aliirhizobium cellulosilyticum</name>
    <dbReference type="NCBI Taxonomy" id="393664"/>
    <lineage>
        <taxon>Bacteria</taxon>
        <taxon>Pseudomonadati</taxon>
        <taxon>Pseudomonadota</taxon>
        <taxon>Alphaproteobacteria</taxon>
        <taxon>Hyphomicrobiales</taxon>
        <taxon>Rhizobiaceae</taxon>
        <taxon>Aliirhizobium</taxon>
    </lineage>
</organism>
<keyword evidence="1 2" id="KW-0597">Phosphoprotein</keyword>
<dbReference type="EMBL" id="JACIGY010000006">
    <property type="protein sequence ID" value="MBB4413602.1"/>
    <property type="molecule type" value="Genomic_DNA"/>
</dbReference>
<dbReference type="EMBL" id="JACIHM010000006">
    <property type="protein sequence ID" value="MBB4448235.1"/>
    <property type="molecule type" value="Genomic_DNA"/>
</dbReference>
<accession>A0A7W6THR9</accession>
<dbReference type="Gene3D" id="3.40.50.2300">
    <property type="match status" value="1"/>
</dbReference>
<dbReference type="Pfam" id="PF00072">
    <property type="entry name" value="Response_reg"/>
    <property type="match status" value="1"/>
</dbReference>
<keyword evidence="8" id="KW-1185">Reference proteome</keyword>
<evidence type="ECO:0000256" key="2">
    <source>
        <dbReference type="PROSITE-ProRule" id="PRU00169"/>
    </source>
</evidence>
<reference evidence="7 8" key="1">
    <citation type="submission" date="2020-08" db="EMBL/GenBank/DDBJ databases">
        <title>Genomic Encyclopedia of Type Strains, Phase IV (KMG-V): Genome sequencing to study the core and pangenomes of soil and plant-associated prokaryotes.</title>
        <authorList>
            <person name="Whitman W."/>
        </authorList>
    </citation>
    <scope>NUCLEOTIDE SEQUENCE [LARGE SCALE GENOMIC DNA]</scope>
    <source>
        <strain evidence="5 8">SEMIA 444</strain>
        <strain evidence="4 7">SEMIA 448</strain>
        <strain evidence="6 9">SEMIA 452</strain>
    </source>
</reference>
<dbReference type="EMBL" id="JACIGW010000005">
    <property type="protein sequence ID" value="MBB4350366.1"/>
    <property type="molecule type" value="Genomic_DNA"/>
</dbReference>
<evidence type="ECO:0000256" key="1">
    <source>
        <dbReference type="ARBA" id="ARBA00022553"/>
    </source>
</evidence>
<evidence type="ECO:0000313" key="7">
    <source>
        <dbReference type="Proteomes" id="UP000520770"/>
    </source>
</evidence>
<dbReference type="GO" id="GO:0000160">
    <property type="term" value="P:phosphorelay signal transduction system"/>
    <property type="evidence" value="ECO:0007669"/>
    <property type="project" value="InterPro"/>
</dbReference>
<evidence type="ECO:0000313" key="8">
    <source>
        <dbReference type="Proteomes" id="UP000524535"/>
    </source>
</evidence>
<dbReference type="PANTHER" id="PTHR44591">
    <property type="entry name" value="STRESS RESPONSE REGULATOR PROTEIN 1"/>
    <property type="match status" value="1"/>
</dbReference>
<dbReference type="Proteomes" id="UP000520770">
    <property type="component" value="Unassembled WGS sequence"/>
</dbReference>
<name>A0A7W6THR9_9HYPH</name>
<evidence type="ECO:0000313" key="9">
    <source>
        <dbReference type="Proteomes" id="UP000576087"/>
    </source>
</evidence>
<evidence type="ECO:0000313" key="4">
    <source>
        <dbReference type="EMBL" id="MBB4350366.1"/>
    </source>
</evidence>
<protein>
    <submittedName>
        <fullName evidence="5">CheY-like chemotaxis protein</fullName>
    </submittedName>
</protein>
<dbReference type="InterPro" id="IPR050595">
    <property type="entry name" value="Bact_response_regulator"/>
</dbReference>
<evidence type="ECO:0000259" key="3">
    <source>
        <dbReference type="PROSITE" id="PS50110"/>
    </source>
</evidence>
<dbReference type="RefSeq" id="WP_183827068.1">
    <property type="nucleotide sequence ID" value="NZ_JACIGW010000005.1"/>
</dbReference>
<dbReference type="InterPro" id="IPR001789">
    <property type="entry name" value="Sig_transdc_resp-reg_receiver"/>
</dbReference>
<dbReference type="Proteomes" id="UP000576087">
    <property type="component" value="Unassembled WGS sequence"/>
</dbReference>
<gene>
    <name evidence="5" type="ORF">GGE31_004130</name>
    <name evidence="4" type="ORF">GGE33_004131</name>
    <name evidence="6" type="ORF">GGE35_004072</name>
</gene>
<feature type="domain" description="Response regulatory" evidence="3">
    <location>
        <begin position="8"/>
        <end position="121"/>
    </location>
</feature>
<dbReference type="AlphaFoldDB" id="A0A7W6THR9"/>
<feature type="modified residue" description="4-aspartylphosphate" evidence="2">
    <location>
        <position position="58"/>
    </location>
</feature>
<dbReference type="InterPro" id="IPR011006">
    <property type="entry name" value="CheY-like_superfamily"/>
</dbReference>
<evidence type="ECO:0000313" key="5">
    <source>
        <dbReference type="EMBL" id="MBB4413602.1"/>
    </source>
</evidence>
<dbReference type="SUPFAM" id="SSF52172">
    <property type="entry name" value="CheY-like"/>
    <property type="match status" value="1"/>
</dbReference>
<proteinExistence type="predicted"/>